<dbReference type="GO" id="GO:0046872">
    <property type="term" value="F:metal ion binding"/>
    <property type="evidence" value="ECO:0007669"/>
    <property type="project" value="InterPro"/>
</dbReference>
<proteinExistence type="predicted"/>
<evidence type="ECO:0000259" key="1">
    <source>
        <dbReference type="Pfam" id="PF02915"/>
    </source>
</evidence>
<accession>A0A844FHV4</accession>
<gene>
    <name evidence="2" type="ORF">FYJ27_07395</name>
</gene>
<organism evidence="2 3">
    <name type="scientific">Anaerosalibacter bizertensis</name>
    <dbReference type="NCBI Taxonomy" id="932217"/>
    <lineage>
        <taxon>Bacteria</taxon>
        <taxon>Bacillati</taxon>
        <taxon>Bacillota</taxon>
        <taxon>Tissierellia</taxon>
        <taxon>Tissierellales</taxon>
        <taxon>Sporanaerobacteraceae</taxon>
        <taxon>Anaerosalibacter</taxon>
    </lineage>
</organism>
<dbReference type="Gene3D" id="1.20.1260.10">
    <property type="match status" value="1"/>
</dbReference>
<feature type="domain" description="Rubrerythrin diiron-binding" evidence="1">
    <location>
        <begin position="3"/>
        <end position="137"/>
    </location>
</feature>
<dbReference type="SUPFAM" id="SSF47240">
    <property type="entry name" value="Ferritin-like"/>
    <property type="match status" value="1"/>
</dbReference>
<name>A0A844FHV4_9FIRM</name>
<dbReference type="OrthoDB" id="9792569at2"/>
<dbReference type="EMBL" id="VULR01000008">
    <property type="protein sequence ID" value="MSS43550.1"/>
    <property type="molecule type" value="Genomic_DNA"/>
</dbReference>
<evidence type="ECO:0000313" key="3">
    <source>
        <dbReference type="Proteomes" id="UP000462760"/>
    </source>
</evidence>
<evidence type="ECO:0000313" key="2">
    <source>
        <dbReference type="EMBL" id="MSS43550.1"/>
    </source>
</evidence>
<dbReference type="PANTHER" id="PTHR33531">
    <property type="entry name" value="RUBRERYTHRIN SUBFAMILY"/>
    <property type="match status" value="1"/>
</dbReference>
<dbReference type="CDD" id="cd01045">
    <property type="entry name" value="Ferritin_like_AB"/>
    <property type="match status" value="1"/>
</dbReference>
<dbReference type="InterPro" id="IPR009078">
    <property type="entry name" value="Ferritin-like_SF"/>
</dbReference>
<dbReference type="Proteomes" id="UP000462760">
    <property type="component" value="Unassembled WGS sequence"/>
</dbReference>
<protein>
    <submittedName>
        <fullName evidence="2">Ferritin family protein</fullName>
    </submittedName>
</protein>
<comment type="caution">
    <text evidence="2">The sequence shown here is derived from an EMBL/GenBank/DDBJ whole genome shotgun (WGS) entry which is preliminary data.</text>
</comment>
<dbReference type="Pfam" id="PF02915">
    <property type="entry name" value="Rubrerythrin"/>
    <property type="match status" value="1"/>
</dbReference>
<dbReference type="PANTHER" id="PTHR33531:SF7">
    <property type="entry name" value="HYPOTHETICAL MEMBRANE PROTEIN, CONSERVED"/>
    <property type="match status" value="1"/>
</dbReference>
<sequence length="161" mass="19338">MNSLEFAIKMEVDGEKYYREQAKNNEDNSLKTVFLKLANDERKHANFLRGEATESLDDLEENDSFKEYKNIFQGLDDYKNEIKTVPTQLDVYRMALKREEESIELYKDMLEEANTKDEERLFKLLIKEESNHYRIIEDIVHHLNRAEEWVEDAEFGLREDY</sequence>
<dbReference type="GO" id="GO:0016491">
    <property type="term" value="F:oxidoreductase activity"/>
    <property type="evidence" value="ECO:0007669"/>
    <property type="project" value="InterPro"/>
</dbReference>
<dbReference type="RefSeq" id="WP_154484226.1">
    <property type="nucleotide sequence ID" value="NZ_JBCLQA010000004.1"/>
</dbReference>
<dbReference type="InterPro" id="IPR003251">
    <property type="entry name" value="Rr_diiron-bd_dom"/>
</dbReference>
<dbReference type="AlphaFoldDB" id="A0A844FHV4"/>
<dbReference type="InterPro" id="IPR012347">
    <property type="entry name" value="Ferritin-like"/>
</dbReference>
<reference evidence="2 3" key="1">
    <citation type="submission" date="2019-08" db="EMBL/GenBank/DDBJ databases">
        <title>In-depth cultivation of the pig gut microbiome towards novel bacterial diversity and tailored functional studies.</title>
        <authorList>
            <person name="Wylensek D."/>
            <person name="Hitch T.C.A."/>
            <person name="Clavel T."/>
        </authorList>
    </citation>
    <scope>NUCLEOTIDE SEQUENCE [LARGE SCALE GENOMIC DNA]</scope>
    <source>
        <strain evidence="2 3">Med78-601-WT-4W-RMD-3</strain>
    </source>
</reference>